<keyword evidence="4" id="KW-0406">Ion transport</keyword>
<keyword evidence="2 10" id="KW-0813">Transport</keyword>
<keyword evidence="6" id="KW-0408">Iron</keyword>
<dbReference type="InterPro" id="IPR023996">
    <property type="entry name" value="TonB-dep_OMP_SusC/RagA"/>
</dbReference>
<evidence type="ECO:0000313" key="13">
    <source>
        <dbReference type="EMBL" id="SFF56685.1"/>
    </source>
</evidence>
<keyword evidence="4" id="KW-0410">Iron transport</keyword>
<dbReference type="Pfam" id="PF13715">
    <property type="entry name" value="CarbopepD_reg_2"/>
    <property type="match status" value="1"/>
</dbReference>
<dbReference type="Gene3D" id="2.40.170.20">
    <property type="entry name" value="TonB-dependent receptor, beta-barrel domain"/>
    <property type="match status" value="1"/>
</dbReference>
<feature type="domain" description="Secretin/TonB short N-terminal" evidence="12">
    <location>
        <begin position="69"/>
        <end position="121"/>
    </location>
</feature>
<dbReference type="STRING" id="655355.SAMN05216283_109129"/>
<dbReference type="AlphaFoldDB" id="A0A1I2JP09"/>
<dbReference type="SMART" id="SM00965">
    <property type="entry name" value="STN"/>
    <property type="match status" value="1"/>
</dbReference>
<dbReference type="FunFam" id="2.60.40.1120:FF:000003">
    <property type="entry name" value="Outer membrane protein Omp121"/>
    <property type="match status" value="1"/>
</dbReference>
<reference evidence="13 14" key="1">
    <citation type="submission" date="2016-10" db="EMBL/GenBank/DDBJ databases">
        <authorList>
            <person name="de Groot N.N."/>
        </authorList>
    </citation>
    <scope>NUCLEOTIDE SEQUENCE [LARGE SCALE GENOMIC DNA]</scope>
    <source>
        <strain evidence="13 14">CGMCC 1.9156</strain>
    </source>
</reference>
<keyword evidence="5 10" id="KW-0812">Transmembrane</keyword>
<evidence type="ECO:0000256" key="3">
    <source>
        <dbReference type="ARBA" id="ARBA00022452"/>
    </source>
</evidence>
<dbReference type="SUPFAM" id="SSF49464">
    <property type="entry name" value="Carboxypeptidase regulatory domain-like"/>
    <property type="match status" value="1"/>
</dbReference>
<dbReference type="Pfam" id="PF07715">
    <property type="entry name" value="Plug"/>
    <property type="match status" value="1"/>
</dbReference>
<dbReference type="InterPro" id="IPR036942">
    <property type="entry name" value="Beta-barrel_TonB_sf"/>
</dbReference>
<dbReference type="Gene3D" id="2.170.130.10">
    <property type="entry name" value="TonB-dependent receptor, plug domain"/>
    <property type="match status" value="1"/>
</dbReference>
<name>A0A1I2JP09_9BACT</name>
<dbReference type="EMBL" id="FONW01000009">
    <property type="protein sequence ID" value="SFF56685.1"/>
    <property type="molecule type" value="Genomic_DNA"/>
</dbReference>
<evidence type="ECO:0000256" key="2">
    <source>
        <dbReference type="ARBA" id="ARBA00022448"/>
    </source>
</evidence>
<evidence type="ECO:0000313" key="14">
    <source>
        <dbReference type="Proteomes" id="UP000198964"/>
    </source>
</evidence>
<comment type="subcellular location">
    <subcellularLocation>
        <location evidence="1 10">Cell outer membrane</location>
        <topology evidence="1 10">Multi-pass membrane protein</topology>
    </subcellularLocation>
</comment>
<evidence type="ECO:0000256" key="7">
    <source>
        <dbReference type="ARBA" id="ARBA00023077"/>
    </source>
</evidence>
<evidence type="ECO:0000256" key="8">
    <source>
        <dbReference type="ARBA" id="ARBA00023136"/>
    </source>
</evidence>
<comment type="similarity">
    <text evidence="10 11">Belongs to the TonB-dependent receptor family.</text>
</comment>
<dbReference type="InterPro" id="IPR011662">
    <property type="entry name" value="Secretin/TonB_short_N"/>
</dbReference>
<dbReference type="PROSITE" id="PS52016">
    <property type="entry name" value="TONB_DEPENDENT_REC_3"/>
    <property type="match status" value="1"/>
</dbReference>
<keyword evidence="9 10" id="KW-0998">Cell outer membrane</keyword>
<proteinExistence type="inferred from homology"/>
<accession>A0A1I2JP09</accession>
<dbReference type="NCBIfam" id="TIGR04056">
    <property type="entry name" value="OMP_RagA_SusC"/>
    <property type="match status" value="1"/>
</dbReference>
<evidence type="ECO:0000256" key="4">
    <source>
        <dbReference type="ARBA" id="ARBA00022496"/>
    </source>
</evidence>
<dbReference type="RefSeq" id="WP_093920809.1">
    <property type="nucleotide sequence ID" value="NZ_FONW01000009.1"/>
</dbReference>
<dbReference type="Gene3D" id="3.55.50.30">
    <property type="match status" value="1"/>
</dbReference>
<dbReference type="InterPro" id="IPR037066">
    <property type="entry name" value="Plug_dom_sf"/>
</dbReference>
<keyword evidence="3 10" id="KW-1134">Transmembrane beta strand</keyword>
<gene>
    <name evidence="13" type="ORF">SAMN05216283_109129</name>
</gene>
<dbReference type="InterPro" id="IPR023997">
    <property type="entry name" value="TonB-dep_OMP_SusC/RagA_CS"/>
</dbReference>
<dbReference type="Proteomes" id="UP000198964">
    <property type="component" value="Unassembled WGS sequence"/>
</dbReference>
<dbReference type="Gene3D" id="2.60.40.1120">
    <property type="entry name" value="Carboxypeptidase-like, regulatory domain"/>
    <property type="match status" value="1"/>
</dbReference>
<evidence type="ECO:0000256" key="1">
    <source>
        <dbReference type="ARBA" id="ARBA00004571"/>
    </source>
</evidence>
<dbReference type="InterPro" id="IPR008969">
    <property type="entry name" value="CarboxyPept-like_regulatory"/>
</dbReference>
<evidence type="ECO:0000256" key="5">
    <source>
        <dbReference type="ARBA" id="ARBA00022692"/>
    </source>
</evidence>
<protein>
    <submittedName>
        <fullName evidence="13">TonB-linked outer membrane protein, SusC/RagA family</fullName>
    </submittedName>
</protein>
<keyword evidence="7 11" id="KW-0798">TonB box</keyword>
<sequence length="1130" mass="125489">MKKKYELGTPHWGVLKKLMLMTKLTAFLVLALSLNVFATVYSQNTKLNLDLEQTSIKEVLQTIESQSDFRFIYENEKLNLDRKVNIQVAGQSVTDVLNRLFADQNVDYTITQSNLIIIKPDTSGANKMSQQARDVNGKVTDTSGAPLPGVSIIVKGSTKGTVTDMDGNFALSGITPDVTLVFSFIGMEAQEFLVGNQRVFNVTLKEETVGIEEVVAIGYTTKKKADLTGAVSSVKIDDIRNIPVTGLDHAMQGKMAGVTVYQNSGAPGASASVRIRGIGTIGENDPLYVVDGMPVADLNDINPNNIERIDVLKDAAAAAIYGSRAANGVVLVQTKKGAASNKINVTFNTHHGWQRAANKVETLSAADRNMIHKEAYENSGQTVPDYYSSPEAQITRTNWQDEILEDYAYTSNYDFGISGGDEKAKYNVSAGHMANNGILKNTDFKRTTFRINTSFDLTDNVRIGENLLISKNENGYANTTSEYTGALFSALVYHPDVPVYNSEGELSGAILGGDVENPVGNINRRDRNENRTRIFGNAYLEWDLAEGLKLKTDMGYDWTNSQDKWFVPRIPEEGRKSDNNELTEYTYTEERWISTTTLTYNKSFGKHNFDALLGTSLEASDMEYRSSRVANFISEDPAARYPSAGTEIKWYTGGREEWSLLSYFARLDYNYNNRYLLSLNLRGDASSKFSEDNRWGWFPSFSAGWRISEEAFFEGAKDVVSNLKLRGSWGQLGNQNIGNNYPLYTTIRNTTDDDGYNVVFGSGETPFIGRYEDGIVNQDIQWEVTTQSDIGFDISFLDNRLELIADYYKKKSSDILLQVPITSLAGVNTAPWVNAGEVENKGFEMSLTYQNKGRDFHYSVTGNFSTVQNEVTKLGEGTEAIYGSSFRGNTVSRTIVGEPIAHFFGLKTDGIFASPEEVSAYKHSNGELIQPNAVPGDIKFVDIDGNGMINADDRTNIGDGFPDFTYGLNFSADYKNFDLSLFMQGVQGYEVLNGLRYTGLFVDPRYNQMNDILGRWTETNTGASIPRVALSDPNGNRQISDFFVEDADYLRLKTLTVGYTLPKSVLNGTGIDKLRFYFTGQNLLTFTNYSGFDPEIGESFPDDYGVTELGVDRGQYPQPKTFILGLNINF</sequence>
<evidence type="ECO:0000256" key="10">
    <source>
        <dbReference type="PROSITE-ProRule" id="PRU01360"/>
    </source>
</evidence>
<organism evidence="13 14">
    <name type="scientific">Sunxiuqinia elliptica</name>
    <dbReference type="NCBI Taxonomy" id="655355"/>
    <lineage>
        <taxon>Bacteria</taxon>
        <taxon>Pseudomonadati</taxon>
        <taxon>Bacteroidota</taxon>
        <taxon>Bacteroidia</taxon>
        <taxon>Marinilabiliales</taxon>
        <taxon>Prolixibacteraceae</taxon>
        <taxon>Sunxiuqinia</taxon>
    </lineage>
</organism>
<dbReference type="InterPro" id="IPR012910">
    <property type="entry name" value="Plug_dom"/>
</dbReference>
<dbReference type="SUPFAM" id="SSF56935">
    <property type="entry name" value="Porins"/>
    <property type="match status" value="1"/>
</dbReference>
<keyword evidence="8 10" id="KW-0472">Membrane</keyword>
<evidence type="ECO:0000256" key="11">
    <source>
        <dbReference type="RuleBase" id="RU003357"/>
    </source>
</evidence>
<evidence type="ECO:0000256" key="9">
    <source>
        <dbReference type="ARBA" id="ARBA00023237"/>
    </source>
</evidence>
<dbReference type="NCBIfam" id="TIGR04057">
    <property type="entry name" value="SusC_RagA_signa"/>
    <property type="match status" value="1"/>
</dbReference>
<dbReference type="InterPro" id="IPR039426">
    <property type="entry name" value="TonB-dep_rcpt-like"/>
</dbReference>
<dbReference type="Pfam" id="PF00593">
    <property type="entry name" value="TonB_dep_Rec_b-barrel"/>
    <property type="match status" value="1"/>
</dbReference>
<dbReference type="GO" id="GO:0006826">
    <property type="term" value="P:iron ion transport"/>
    <property type="evidence" value="ECO:0007669"/>
    <property type="project" value="UniProtKB-KW"/>
</dbReference>
<keyword evidence="14" id="KW-1185">Reference proteome</keyword>
<dbReference type="InterPro" id="IPR000531">
    <property type="entry name" value="Beta-barrel_TonB"/>
</dbReference>
<evidence type="ECO:0000256" key="6">
    <source>
        <dbReference type="ARBA" id="ARBA00023004"/>
    </source>
</evidence>
<dbReference type="GO" id="GO:0009279">
    <property type="term" value="C:cell outer membrane"/>
    <property type="evidence" value="ECO:0007669"/>
    <property type="project" value="UniProtKB-SubCell"/>
</dbReference>
<dbReference type="Pfam" id="PF07660">
    <property type="entry name" value="STN"/>
    <property type="match status" value="1"/>
</dbReference>
<evidence type="ECO:0000259" key="12">
    <source>
        <dbReference type="SMART" id="SM00965"/>
    </source>
</evidence>